<dbReference type="EMBL" id="FNJM01000011">
    <property type="protein sequence ID" value="SDP66853.1"/>
    <property type="molecule type" value="Genomic_DNA"/>
</dbReference>
<dbReference type="InterPro" id="IPR045861">
    <property type="entry name" value="CorA_cytoplasmic_dom"/>
</dbReference>
<proteinExistence type="inferred from homology"/>
<dbReference type="GO" id="GO:0005886">
    <property type="term" value="C:plasma membrane"/>
    <property type="evidence" value="ECO:0007669"/>
    <property type="project" value="UniProtKB-SubCell"/>
</dbReference>
<dbReference type="SUPFAM" id="SSF143865">
    <property type="entry name" value="CorA soluble domain-like"/>
    <property type="match status" value="1"/>
</dbReference>
<dbReference type="Gene3D" id="1.20.58.340">
    <property type="entry name" value="Magnesium transport protein CorA, transmembrane region"/>
    <property type="match status" value="2"/>
</dbReference>
<comment type="subcellular location">
    <subcellularLocation>
        <location evidence="1">Cell membrane</location>
        <topology evidence="1">Multi-pass membrane protein</topology>
    </subcellularLocation>
    <subcellularLocation>
        <location evidence="8">Membrane</location>
        <topology evidence="8">Multi-pass membrane protein</topology>
    </subcellularLocation>
</comment>
<evidence type="ECO:0000256" key="2">
    <source>
        <dbReference type="ARBA" id="ARBA00009765"/>
    </source>
</evidence>
<dbReference type="GO" id="GO:0050897">
    <property type="term" value="F:cobalt ion binding"/>
    <property type="evidence" value="ECO:0007669"/>
    <property type="project" value="TreeGrafter"/>
</dbReference>
<dbReference type="OrthoDB" id="9803416at2"/>
<dbReference type="Proteomes" id="UP000198597">
    <property type="component" value="Unassembled WGS sequence"/>
</dbReference>
<dbReference type="Proteomes" id="UP000585258">
    <property type="component" value="Unassembled WGS sequence"/>
</dbReference>
<dbReference type="SUPFAM" id="SSF144083">
    <property type="entry name" value="Magnesium transport protein CorA, transmembrane region"/>
    <property type="match status" value="1"/>
</dbReference>
<evidence type="ECO:0000313" key="9">
    <source>
        <dbReference type="EMBL" id="MBB6714998.1"/>
    </source>
</evidence>
<keyword evidence="5 8" id="KW-0812">Transmembrane</keyword>
<feature type="transmembrane region" description="Helical" evidence="8">
    <location>
        <begin position="256"/>
        <end position="277"/>
    </location>
</feature>
<keyword evidence="6 8" id="KW-1133">Transmembrane helix</keyword>
<dbReference type="GO" id="GO:0000287">
    <property type="term" value="F:magnesium ion binding"/>
    <property type="evidence" value="ECO:0007669"/>
    <property type="project" value="TreeGrafter"/>
</dbReference>
<evidence type="ECO:0000313" key="10">
    <source>
        <dbReference type="EMBL" id="SDP66853.1"/>
    </source>
</evidence>
<feature type="transmembrane region" description="Helical" evidence="8">
    <location>
        <begin position="289"/>
        <end position="309"/>
    </location>
</feature>
<comment type="similarity">
    <text evidence="2 8">Belongs to the CorA metal ion transporter (MIT) (TC 1.A.35) family.</text>
</comment>
<dbReference type="RefSeq" id="WP_089971627.1">
    <property type="nucleotide sequence ID" value="NZ_FNJM01000011.1"/>
</dbReference>
<evidence type="ECO:0000256" key="4">
    <source>
        <dbReference type="ARBA" id="ARBA00022475"/>
    </source>
</evidence>
<dbReference type="STRING" id="94869.SAMN04488529_11161"/>
<dbReference type="Pfam" id="PF01544">
    <property type="entry name" value="CorA"/>
    <property type="match status" value="1"/>
</dbReference>
<keyword evidence="8" id="KW-0460">Magnesium</keyword>
<keyword evidence="7 8" id="KW-0472">Membrane</keyword>
<dbReference type="FunFam" id="1.20.58.340:FF:000012">
    <property type="entry name" value="Magnesium transport protein CorA"/>
    <property type="match status" value="1"/>
</dbReference>
<dbReference type="AlphaFoldDB" id="A0A1H0ULA7"/>
<evidence type="ECO:0000256" key="3">
    <source>
        <dbReference type="ARBA" id="ARBA00022448"/>
    </source>
</evidence>
<sequence length="317" mass="37826">MIRIIAITNDLKPIYDLPLEDLAKENILWYWMDFNDPSEEEKSLLEKHFHFHHLAIEDCIYSLNAPKLDYYDSYNFFIFNTLNKNNLNPIEVSLFVANNYIVSYHTTQLKELDEAWELAKINERSWEKGPSYIVHQILDNIVDYFFPTIYKIEERLDEIESNVKRKPIHDLMNEIFSIRSDLLKLRRTINSMRDLVYRILNSNRLEGFPDHKLYFSDIYDHLVKLSDMVDSNREITSDMRDNYLSINSIRMNKHTMVLTVITTIFIPLTFIVGVYGMNFQNMPELSSKYGYFVVLLIMASISITMFLWFKRKGWFDV</sequence>
<accession>A0A1H0ULA7</accession>
<evidence type="ECO:0000256" key="1">
    <source>
        <dbReference type="ARBA" id="ARBA00004651"/>
    </source>
</evidence>
<dbReference type="EMBL" id="JACKWY010000004">
    <property type="protein sequence ID" value="MBB6714998.1"/>
    <property type="molecule type" value="Genomic_DNA"/>
</dbReference>
<comment type="function">
    <text evidence="8">Mediates influx of magnesium ions.</text>
</comment>
<reference evidence="10 11" key="1">
    <citation type="submission" date="2016-10" db="EMBL/GenBank/DDBJ databases">
        <authorList>
            <person name="de Groot N.N."/>
        </authorList>
    </citation>
    <scope>NUCLEOTIDE SEQUENCE [LARGE SCALE GENOMIC DNA]</scope>
    <source>
        <strain evidence="10 11">DSM 12272</strain>
    </source>
</reference>
<dbReference type="InterPro" id="IPR004488">
    <property type="entry name" value="Mg/Co-transport_prot_CorA"/>
</dbReference>
<name>A0A1H0ULA7_9CLOT</name>
<evidence type="ECO:0000313" key="12">
    <source>
        <dbReference type="Proteomes" id="UP000585258"/>
    </source>
</evidence>
<dbReference type="InterPro" id="IPR002523">
    <property type="entry name" value="MgTranspt_CorA/ZnTranspt_ZntB"/>
</dbReference>
<evidence type="ECO:0000256" key="8">
    <source>
        <dbReference type="RuleBase" id="RU362010"/>
    </source>
</evidence>
<evidence type="ECO:0000256" key="6">
    <source>
        <dbReference type="ARBA" id="ARBA00022989"/>
    </source>
</evidence>
<protein>
    <recommendedName>
        <fullName evidence="8">Magnesium transport protein CorA</fullName>
    </recommendedName>
</protein>
<dbReference type="Gene3D" id="3.30.460.20">
    <property type="entry name" value="CorA soluble domain-like"/>
    <property type="match status" value="1"/>
</dbReference>
<evidence type="ECO:0000256" key="5">
    <source>
        <dbReference type="ARBA" id="ARBA00022692"/>
    </source>
</evidence>
<dbReference type="GO" id="GO:0015087">
    <property type="term" value="F:cobalt ion transmembrane transporter activity"/>
    <property type="evidence" value="ECO:0007669"/>
    <property type="project" value="UniProtKB-UniRule"/>
</dbReference>
<dbReference type="NCBIfam" id="TIGR00383">
    <property type="entry name" value="corA"/>
    <property type="match status" value="1"/>
</dbReference>
<keyword evidence="4 8" id="KW-1003">Cell membrane</keyword>
<evidence type="ECO:0000313" key="11">
    <source>
        <dbReference type="Proteomes" id="UP000198597"/>
    </source>
</evidence>
<dbReference type="PANTHER" id="PTHR46494">
    <property type="entry name" value="CORA FAMILY METAL ION TRANSPORTER (EUROFUNG)"/>
    <property type="match status" value="1"/>
</dbReference>
<organism evidence="10 11">
    <name type="scientific">Clostridium gasigenes</name>
    <dbReference type="NCBI Taxonomy" id="94869"/>
    <lineage>
        <taxon>Bacteria</taxon>
        <taxon>Bacillati</taxon>
        <taxon>Bacillota</taxon>
        <taxon>Clostridia</taxon>
        <taxon>Eubacteriales</taxon>
        <taxon>Clostridiaceae</taxon>
        <taxon>Clostridium</taxon>
    </lineage>
</organism>
<evidence type="ECO:0000256" key="7">
    <source>
        <dbReference type="ARBA" id="ARBA00023136"/>
    </source>
</evidence>
<dbReference type="CDD" id="cd12831">
    <property type="entry name" value="TmCorA-like_u2"/>
    <property type="match status" value="1"/>
</dbReference>
<dbReference type="InterPro" id="IPR045863">
    <property type="entry name" value="CorA_TM1_TM2"/>
</dbReference>
<dbReference type="PANTHER" id="PTHR46494:SF1">
    <property type="entry name" value="CORA FAMILY METAL ION TRANSPORTER (EUROFUNG)"/>
    <property type="match status" value="1"/>
</dbReference>
<keyword evidence="11" id="KW-1185">Reference proteome</keyword>
<keyword evidence="8" id="KW-0406">Ion transport</keyword>
<reference evidence="9 12" key="2">
    <citation type="submission" date="2020-08" db="EMBL/GenBank/DDBJ databases">
        <title>Clostridia isolated from Swiss meat.</title>
        <authorList>
            <person name="Wambui J."/>
            <person name="Stevens M.J.A."/>
            <person name="Stephan R."/>
        </authorList>
    </citation>
    <scope>NUCLEOTIDE SEQUENCE [LARGE SCALE GENOMIC DNA]</scope>
    <source>
        <strain evidence="9 12">CM001</strain>
    </source>
</reference>
<dbReference type="GO" id="GO:0015095">
    <property type="term" value="F:magnesium ion transmembrane transporter activity"/>
    <property type="evidence" value="ECO:0007669"/>
    <property type="project" value="UniProtKB-UniRule"/>
</dbReference>
<gene>
    <name evidence="8 9" type="primary">corA</name>
    <name evidence="9" type="ORF">H7E68_09685</name>
    <name evidence="10" type="ORF">SAMN04488529_11161</name>
</gene>
<keyword evidence="3 8" id="KW-0813">Transport</keyword>